<dbReference type="GO" id="GO:0008270">
    <property type="term" value="F:zinc ion binding"/>
    <property type="evidence" value="ECO:0007669"/>
    <property type="project" value="UniProtKB-KW"/>
</dbReference>
<evidence type="ECO:0000256" key="8">
    <source>
        <dbReference type="ARBA" id="ARBA00022918"/>
    </source>
</evidence>
<dbReference type="InterPro" id="IPR000477">
    <property type="entry name" value="RT_dom"/>
</dbReference>
<reference evidence="15 16" key="1">
    <citation type="submission" date="2019-09" db="EMBL/GenBank/DDBJ databases">
        <title>Bird 10,000 Genomes (B10K) Project - Family phase.</title>
        <authorList>
            <person name="Zhang G."/>
        </authorList>
    </citation>
    <scope>NUCLEOTIDE SEQUENCE [LARGE SCALE GENOMIC DNA]</scope>
    <source>
        <strain evidence="15">B10K-UC-030-53</strain>
    </source>
</reference>
<evidence type="ECO:0000313" key="16">
    <source>
        <dbReference type="Proteomes" id="UP000587587"/>
    </source>
</evidence>
<evidence type="ECO:0000256" key="7">
    <source>
        <dbReference type="ARBA" id="ARBA00022801"/>
    </source>
</evidence>
<dbReference type="GO" id="GO:0004523">
    <property type="term" value="F:RNA-DNA hybrid ribonuclease activity"/>
    <property type="evidence" value="ECO:0007669"/>
    <property type="project" value="InterPro"/>
</dbReference>
<dbReference type="EMBL" id="VZSE01013215">
    <property type="protein sequence ID" value="NWX65024.1"/>
    <property type="molecule type" value="Genomic_DNA"/>
</dbReference>
<dbReference type="GO" id="GO:0003964">
    <property type="term" value="F:RNA-directed DNA polymerase activity"/>
    <property type="evidence" value="ECO:0007669"/>
    <property type="project" value="UniProtKB-KW"/>
</dbReference>
<evidence type="ECO:0000259" key="13">
    <source>
        <dbReference type="PROSITE" id="PS50879"/>
    </source>
</evidence>
<dbReference type="AlphaFoldDB" id="A0A7K6Y0B0"/>
<evidence type="ECO:0000256" key="1">
    <source>
        <dbReference type="ARBA" id="ARBA00010879"/>
    </source>
</evidence>
<evidence type="ECO:0000259" key="12">
    <source>
        <dbReference type="PROSITE" id="PS50878"/>
    </source>
</evidence>
<protein>
    <submittedName>
        <fullName evidence="15">POK8 protein</fullName>
    </submittedName>
</protein>
<dbReference type="Pfam" id="PF00075">
    <property type="entry name" value="RNase_H"/>
    <property type="match status" value="1"/>
</dbReference>
<feature type="non-terminal residue" evidence="15">
    <location>
        <position position="1"/>
    </location>
</feature>
<evidence type="ECO:0000259" key="11">
    <source>
        <dbReference type="PROSITE" id="PS50876"/>
    </source>
</evidence>
<dbReference type="PROSITE" id="PS50878">
    <property type="entry name" value="RT_POL"/>
    <property type="match status" value="1"/>
</dbReference>
<dbReference type="InterPro" id="IPR043502">
    <property type="entry name" value="DNA/RNA_pol_sf"/>
</dbReference>
<dbReference type="SUPFAM" id="SSF46919">
    <property type="entry name" value="N-terminal Zn binding domain of HIV integrase"/>
    <property type="match status" value="1"/>
</dbReference>
<feature type="domain" description="Integrase-type" evidence="11">
    <location>
        <begin position="442"/>
        <end position="483"/>
    </location>
</feature>
<dbReference type="InterPro" id="IPR002156">
    <property type="entry name" value="RNaseH_domain"/>
</dbReference>
<accession>A0A7K6Y0B0</accession>
<dbReference type="Gene3D" id="3.30.420.10">
    <property type="entry name" value="Ribonuclease H-like superfamily/Ribonuclease H"/>
    <property type="match status" value="2"/>
</dbReference>
<evidence type="ECO:0000256" key="6">
    <source>
        <dbReference type="ARBA" id="ARBA00022759"/>
    </source>
</evidence>
<dbReference type="InterPro" id="IPR001584">
    <property type="entry name" value="Integrase_cat-core"/>
</dbReference>
<dbReference type="InterPro" id="IPR017856">
    <property type="entry name" value="Integrase-like_N"/>
</dbReference>
<dbReference type="GO" id="GO:0015074">
    <property type="term" value="P:DNA integration"/>
    <property type="evidence" value="ECO:0007669"/>
    <property type="project" value="InterPro"/>
</dbReference>
<keyword evidence="16" id="KW-1185">Reference proteome</keyword>
<dbReference type="InterPro" id="IPR003308">
    <property type="entry name" value="Integrase_Zn-bd_dom_N"/>
</dbReference>
<dbReference type="InterPro" id="IPR012337">
    <property type="entry name" value="RNaseH-like_sf"/>
</dbReference>
<evidence type="ECO:0000256" key="9">
    <source>
        <dbReference type="ARBA" id="ARBA00023125"/>
    </source>
</evidence>
<keyword evidence="3" id="KW-0548">Nucleotidyltransferase</keyword>
<dbReference type="PROSITE" id="PS50994">
    <property type="entry name" value="INTEGRASE"/>
    <property type="match status" value="1"/>
</dbReference>
<evidence type="ECO:0000256" key="3">
    <source>
        <dbReference type="ARBA" id="ARBA00022695"/>
    </source>
</evidence>
<keyword evidence="10" id="KW-0862">Zinc</keyword>
<dbReference type="Pfam" id="PF02022">
    <property type="entry name" value="Integrase_Zn"/>
    <property type="match status" value="1"/>
</dbReference>
<keyword evidence="9" id="KW-0238">DNA-binding</keyword>
<organism evidence="15 16">
    <name type="scientific">Promerops cafer</name>
    <name type="common">Cape sugarbird</name>
    <dbReference type="NCBI Taxonomy" id="254652"/>
    <lineage>
        <taxon>Eukaryota</taxon>
        <taxon>Metazoa</taxon>
        <taxon>Chordata</taxon>
        <taxon>Craniata</taxon>
        <taxon>Vertebrata</taxon>
        <taxon>Euteleostomi</taxon>
        <taxon>Archelosauria</taxon>
        <taxon>Archosauria</taxon>
        <taxon>Dinosauria</taxon>
        <taxon>Saurischia</taxon>
        <taxon>Theropoda</taxon>
        <taxon>Coelurosauria</taxon>
        <taxon>Aves</taxon>
        <taxon>Neognathae</taxon>
        <taxon>Neoaves</taxon>
        <taxon>Telluraves</taxon>
        <taxon>Australaves</taxon>
        <taxon>Passeriformes</taxon>
        <taxon>Passeroidea</taxon>
        <taxon>Nectariniidae</taxon>
        <taxon>Promerops</taxon>
    </lineage>
</organism>
<sequence>EPWQQYHWKVLPQEMKNSPTICQWVVGRILAPIRKRFEDTIILYYIDDILICSKDHETVNRVLEKVLKTVKKEGFEIAEQKIQHIAPWKFLGTEITHHTIKPQLLEIRDDPKTGRELHQLCGSINWVRLLLGISTDDMVPLFNLLKGGGDLDAPKQLTLEAKEAIRQIADALKWRQAHRHSQELPFHLAILGPSPKYYALIFQWDEKLPDPLVVIEWIFRPNQFTKTITTGHDVTSYLIKKARTMLLSLAGCDFDNIFVPFKLFQIALEGCPAQLTRRYPKPKLFKTQFKLYPKRIMSNRPIQGVTIFTDGSGRSHKSVLTWKDPRTQLWKEDVQLVQGSPQIAKIAAVVRAFKMFLEPINIVTDSEYIYGVVSWAEDSILKEVSNPHLFEYLSQLVHLISVREHPFLIMHTRSHTPLPGFIAEGNKRADALAMLAQNHLPNISEQVRLSHQFFHQNASALVRMFKITRNQAISIVSTCPSCQTYALPSTEQGVNPRGLGSLQLWQTDVTHYLPFGKLKYIHVSIDTFSGAMFASAHSGEKAKDVIKHLTLAFSTLVIPKEIKTDNRTAYKSKPVQDFLQLGGVNHPTGIPHSPTGQAIVERSHQSLKQILEQQ</sequence>
<dbReference type="PROSITE" id="PS50879">
    <property type="entry name" value="RNASE_H_1"/>
    <property type="match status" value="1"/>
</dbReference>
<dbReference type="Pfam" id="PF00078">
    <property type="entry name" value="RVT_1"/>
    <property type="match status" value="1"/>
</dbReference>
<evidence type="ECO:0000313" key="15">
    <source>
        <dbReference type="EMBL" id="NWX65024.1"/>
    </source>
</evidence>
<dbReference type="PANTHER" id="PTHR41694:SF3">
    <property type="entry name" value="RNA-DIRECTED DNA POLYMERASE-RELATED"/>
    <property type="match status" value="1"/>
</dbReference>
<gene>
    <name evidence="15" type="primary">Ervk8</name>
    <name evidence="15" type="ORF">PROCAF_R04499</name>
</gene>
<evidence type="ECO:0000256" key="2">
    <source>
        <dbReference type="ARBA" id="ARBA00022679"/>
    </source>
</evidence>
<evidence type="ECO:0000256" key="4">
    <source>
        <dbReference type="ARBA" id="ARBA00022722"/>
    </source>
</evidence>
<keyword evidence="6" id="KW-0255">Endonuclease</keyword>
<dbReference type="Gene3D" id="3.30.70.270">
    <property type="match status" value="2"/>
</dbReference>
<feature type="domain" description="Reverse transcriptase" evidence="12">
    <location>
        <begin position="1"/>
        <end position="95"/>
    </location>
</feature>
<keyword evidence="4" id="KW-0540">Nuclease</keyword>
<dbReference type="PANTHER" id="PTHR41694">
    <property type="entry name" value="ENDOGENOUS RETROVIRUS GROUP K MEMBER POL PROTEIN"/>
    <property type="match status" value="1"/>
</dbReference>
<comment type="caution">
    <text evidence="15">The sequence shown here is derived from an EMBL/GenBank/DDBJ whole genome shotgun (WGS) entry which is preliminary data.</text>
</comment>
<dbReference type="InterPro" id="IPR036397">
    <property type="entry name" value="RNaseH_sf"/>
</dbReference>
<dbReference type="InterPro" id="IPR043128">
    <property type="entry name" value="Rev_trsase/Diguanyl_cyclase"/>
</dbReference>
<dbReference type="Pfam" id="PF00665">
    <property type="entry name" value="rve"/>
    <property type="match status" value="1"/>
</dbReference>
<dbReference type="PROSITE" id="PS50876">
    <property type="entry name" value="ZF_INTEGRASE"/>
    <property type="match status" value="1"/>
</dbReference>
<evidence type="ECO:0000259" key="14">
    <source>
        <dbReference type="PROSITE" id="PS50994"/>
    </source>
</evidence>
<evidence type="ECO:0000256" key="10">
    <source>
        <dbReference type="PROSITE-ProRule" id="PRU00450"/>
    </source>
</evidence>
<feature type="domain" description="RNase H type-1" evidence="13">
    <location>
        <begin position="301"/>
        <end position="438"/>
    </location>
</feature>
<dbReference type="SUPFAM" id="SSF56672">
    <property type="entry name" value="DNA/RNA polymerases"/>
    <property type="match status" value="1"/>
</dbReference>
<dbReference type="Pfam" id="PF06817">
    <property type="entry name" value="RVT_thumb"/>
    <property type="match status" value="1"/>
</dbReference>
<keyword evidence="10" id="KW-0863">Zinc-finger</keyword>
<keyword evidence="5" id="KW-0479">Metal-binding</keyword>
<keyword evidence="7" id="KW-0378">Hydrolase</keyword>
<dbReference type="InterPro" id="IPR010661">
    <property type="entry name" value="RVT_thumb"/>
</dbReference>
<dbReference type="GO" id="GO:0035613">
    <property type="term" value="F:RNA stem-loop binding"/>
    <property type="evidence" value="ECO:0007669"/>
    <property type="project" value="TreeGrafter"/>
</dbReference>
<keyword evidence="8" id="KW-0695">RNA-directed DNA polymerase</keyword>
<dbReference type="GO" id="GO:0003677">
    <property type="term" value="F:DNA binding"/>
    <property type="evidence" value="ECO:0007669"/>
    <property type="project" value="UniProtKB-KW"/>
</dbReference>
<comment type="similarity">
    <text evidence="1">Belongs to the beta type-B retroviral polymerase family. HERV class-II K(HML-2) pol subfamily.</text>
</comment>
<dbReference type="SUPFAM" id="SSF53098">
    <property type="entry name" value="Ribonuclease H-like"/>
    <property type="match status" value="2"/>
</dbReference>
<feature type="domain" description="Integrase catalytic" evidence="14">
    <location>
        <begin position="492"/>
        <end position="614"/>
    </location>
</feature>
<feature type="non-terminal residue" evidence="15">
    <location>
        <position position="614"/>
    </location>
</feature>
<keyword evidence="2" id="KW-0808">Transferase</keyword>
<dbReference type="Gene3D" id="1.10.10.200">
    <property type="match status" value="1"/>
</dbReference>
<name>A0A7K6Y0B0_9PASE</name>
<dbReference type="Proteomes" id="UP000587587">
    <property type="component" value="Unassembled WGS sequence"/>
</dbReference>
<evidence type="ECO:0000256" key="5">
    <source>
        <dbReference type="ARBA" id="ARBA00022723"/>
    </source>
</evidence>
<proteinExistence type="inferred from homology"/>